<feature type="region of interest" description="Disordered" evidence="1">
    <location>
        <begin position="128"/>
        <end position="179"/>
    </location>
</feature>
<accession>A0ABD3MY39</accession>
<reference evidence="3 4" key="1">
    <citation type="submission" date="2024-10" db="EMBL/GenBank/DDBJ databases">
        <title>Updated reference genomes for cyclostephanoid diatoms.</title>
        <authorList>
            <person name="Roberts W.R."/>
            <person name="Alverson A.J."/>
        </authorList>
    </citation>
    <scope>NUCLEOTIDE SEQUENCE [LARGE SCALE GENOMIC DNA]</scope>
    <source>
        <strain evidence="3 4">AJA010-31</strain>
    </source>
</reference>
<protein>
    <recommendedName>
        <fullName evidence="2">Smr domain-containing protein</fullName>
    </recommendedName>
</protein>
<dbReference type="EMBL" id="JALLPJ020001356">
    <property type="protein sequence ID" value="KAL3767903.1"/>
    <property type="molecule type" value="Genomic_DNA"/>
</dbReference>
<dbReference type="InterPro" id="IPR036063">
    <property type="entry name" value="Smr_dom_sf"/>
</dbReference>
<keyword evidence="4" id="KW-1185">Reference proteome</keyword>
<dbReference type="Pfam" id="PF01713">
    <property type="entry name" value="Smr"/>
    <property type="match status" value="1"/>
</dbReference>
<evidence type="ECO:0000313" key="3">
    <source>
        <dbReference type="EMBL" id="KAL3767903.1"/>
    </source>
</evidence>
<feature type="domain" description="Smr" evidence="2">
    <location>
        <begin position="272"/>
        <end position="333"/>
    </location>
</feature>
<proteinExistence type="predicted"/>
<organism evidence="3 4">
    <name type="scientific">Cyclotella atomus</name>
    <dbReference type="NCBI Taxonomy" id="382360"/>
    <lineage>
        <taxon>Eukaryota</taxon>
        <taxon>Sar</taxon>
        <taxon>Stramenopiles</taxon>
        <taxon>Ochrophyta</taxon>
        <taxon>Bacillariophyta</taxon>
        <taxon>Coscinodiscophyceae</taxon>
        <taxon>Thalassiosirophycidae</taxon>
        <taxon>Stephanodiscales</taxon>
        <taxon>Stephanodiscaceae</taxon>
        <taxon>Cyclotella</taxon>
    </lineage>
</organism>
<gene>
    <name evidence="3" type="ORF">ACHAWO_001799</name>
</gene>
<dbReference type="SUPFAM" id="SSF160443">
    <property type="entry name" value="SMR domain-like"/>
    <property type="match status" value="1"/>
</dbReference>
<evidence type="ECO:0000256" key="1">
    <source>
        <dbReference type="SAM" id="MobiDB-lite"/>
    </source>
</evidence>
<dbReference type="InterPro" id="IPR002625">
    <property type="entry name" value="Smr_dom"/>
</dbReference>
<sequence>MISKQQLQLLIYGCMRESKNSRLFVTRWLLAIKRGWLNTYHKCRFINITYNNGDKYGLDDQSTSILMEPDTKLTTLLWLIKSKINVSLITDCEVHLNLHEYSYAIDVEFMDLSISDIGLCNGSSIHIKPKKTRNRGSRSVKRRKQKKKKKEMPKAQSNNGSSSSKKSGHSSYVDYSTNEDEDEKRHRVLLDEVFREAFDVFKAKRQRLNDLLIKKCPPKEKSSNQYKLKSTEPEPVSHCCSSCVESKPGRTFFPILVGHEEYLTSHLTPHTLDLHGCTRKDALYKLDSCLPNWIGEAMKEDNCKLPVNIISGIGSQVISEAVEQWIRVNRNVANRFM</sequence>
<evidence type="ECO:0000259" key="2">
    <source>
        <dbReference type="Pfam" id="PF01713"/>
    </source>
</evidence>
<feature type="compositionally biased region" description="Low complexity" evidence="1">
    <location>
        <begin position="157"/>
        <end position="171"/>
    </location>
</feature>
<name>A0ABD3MY39_9STRA</name>
<evidence type="ECO:0000313" key="4">
    <source>
        <dbReference type="Proteomes" id="UP001530400"/>
    </source>
</evidence>
<dbReference type="Proteomes" id="UP001530400">
    <property type="component" value="Unassembled WGS sequence"/>
</dbReference>
<dbReference type="AlphaFoldDB" id="A0ABD3MY39"/>
<feature type="compositionally biased region" description="Basic residues" evidence="1">
    <location>
        <begin position="128"/>
        <end position="151"/>
    </location>
</feature>
<comment type="caution">
    <text evidence="3">The sequence shown here is derived from an EMBL/GenBank/DDBJ whole genome shotgun (WGS) entry which is preliminary data.</text>
</comment>
<dbReference type="Gene3D" id="3.30.1370.110">
    <property type="match status" value="1"/>
</dbReference>